<proteinExistence type="predicted"/>
<sequence>MGTKKRKNTEKVQAPTSSSVANSSTVDTAQSLKKKKSKKWQEVDTERLRLFWLANRGKVYQTNKDAFVAFANENGYSWSQVQRKYKSTIKDKSSIEMENKKAYFEEQSAKYADELVRVKEAKKRKLEAPKVVDDDEEEDESEYETNTDDSSSSEDSSEESLFRTPSKSHITKTVKYETDLLAFHHFETATKHIFAIRYPSHLKFVFQGVSRKERQLLIDVSIETILDSKTMQKVLDEIEFDVGVIHEKQSGTTSLYTLKQYIPKDGDMQTLAPIETEMDSDGNKIFVIVCDKKVDIVKPARAVMVYSKKKKIDSSNATEHTQPNTQPIEYSSPQPATEAGNVTVELVDNFQTKDDKEEDESESDNNE</sequence>
<dbReference type="GeneID" id="8850676"/>
<evidence type="ECO:0000256" key="1">
    <source>
        <dbReference type="SAM" id="MobiDB-lite"/>
    </source>
</evidence>
<dbReference type="InParanoid" id="D2VP82"/>
<dbReference type="VEuPathDB" id="AmoebaDB:NAEGRDRAFT_51168"/>
<protein>
    <submittedName>
        <fullName evidence="2">Predicted protein</fullName>
    </submittedName>
</protein>
<keyword evidence="3" id="KW-1185">Reference proteome</keyword>
<evidence type="ECO:0000313" key="3">
    <source>
        <dbReference type="Proteomes" id="UP000006671"/>
    </source>
</evidence>
<dbReference type="KEGG" id="ngr:NAEGRDRAFT_51168"/>
<feature type="region of interest" description="Disordered" evidence="1">
    <location>
        <begin position="309"/>
        <end position="367"/>
    </location>
</feature>
<feature type="region of interest" description="Disordered" evidence="1">
    <location>
        <begin position="1"/>
        <end position="38"/>
    </location>
</feature>
<gene>
    <name evidence="2" type="ORF">NAEGRDRAFT_51168</name>
</gene>
<dbReference type="RefSeq" id="XP_002674129.1">
    <property type="nucleotide sequence ID" value="XM_002674083.1"/>
</dbReference>
<accession>D2VP82</accession>
<reference evidence="2 3" key="1">
    <citation type="journal article" date="2010" name="Cell">
        <title>The genome of Naegleria gruberi illuminates early eukaryotic versatility.</title>
        <authorList>
            <person name="Fritz-Laylin L.K."/>
            <person name="Prochnik S.E."/>
            <person name="Ginger M.L."/>
            <person name="Dacks J.B."/>
            <person name="Carpenter M.L."/>
            <person name="Field M.C."/>
            <person name="Kuo A."/>
            <person name="Paredez A."/>
            <person name="Chapman J."/>
            <person name="Pham J."/>
            <person name="Shu S."/>
            <person name="Neupane R."/>
            <person name="Cipriano M."/>
            <person name="Mancuso J."/>
            <person name="Tu H."/>
            <person name="Salamov A."/>
            <person name="Lindquist E."/>
            <person name="Shapiro H."/>
            <person name="Lucas S."/>
            <person name="Grigoriev I.V."/>
            <person name="Cande W.Z."/>
            <person name="Fulton C."/>
            <person name="Rokhsar D.S."/>
            <person name="Dawson S.C."/>
        </authorList>
    </citation>
    <scope>NUCLEOTIDE SEQUENCE [LARGE SCALE GENOMIC DNA]</scope>
    <source>
        <strain evidence="2 3">NEG-M</strain>
    </source>
</reference>
<evidence type="ECO:0000313" key="2">
    <source>
        <dbReference type="EMBL" id="EFC41385.1"/>
    </source>
</evidence>
<dbReference type="Proteomes" id="UP000006671">
    <property type="component" value="Unassembled WGS sequence"/>
</dbReference>
<dbReference type="AlphaFoldDB" id="D2VP82"/>
<organism evidence="3">
    <name type="scientific">Naegleria gruberi</name>
    <name type="common">Amoeba</name>
    <dbReference type="NCBI Taxonomy" id="5762"/>
    <lineage>
        <taxon>Eukaryota</taxon>
        <taxon>Discoba</taxon>
        <taxon>Heterolobosea</taxon>
        <taxon>Tetramitia</taxon>
        <taxon>Eutetramitia</taxon>
        <taxon>Vahlkampfiidae</taxon>
        <taxon>Naegleria</taxon>
    </lineage>
</organism>
<name>D2VP82_NAEGR</name>
<dbReference type="EMBL" id="GG738886">
    <property type="protein sequence ID" value="EFC41385.1"/>
    <property type="molecule type" value="Genomic_DNA"/>
</dbReference>
<feature type="compositionally biased region" description="Polar residues" evidence="1">
    <location>
        <begin position="314"/>
        <end position="335"/>
    </location>
</feature>
<feature type="region of interest" description="Disordered" evidence="1">
    <location>
        <begin position="127"/>
        <end position="165"/>
    </location>
</feature>
<feature type="compositionally biased region" description="Polar residues" evidence="1">
    <location>
        <begin position="14"/>
        <end position="31"/>
    </location>
</feature>
<feature type="compositionally biased region" description="Acidic residues" evidence="1">
    <location>
        <begin position="133"/>
        <end position="158"/>
    </location>
</feature>
<feature type="compositionally biased region" description="Acidic residues" evidence="1">
    <location>
        <begin position="356"/>
        <end position="367"/>
    </location>
</feature>